<dbReference type="PRINTS" id="PR00069">
    <property type="entry name" value="ALDKETRDTASE"/>
</dbReference>
<sequence length="344" mass="37977">MRMRPLGRTGIHVSPYCLGTMLFGQNGNPDRDDCVRIIHRALDAGINFVDTADVYGPHGVTEEIVGAALQGRRDDVVVATKVNGPMGDDVNRRGSSRRWIVTAVEHSLRRLRTDHIDLYQIHHPDPRTDIEETLSALTDLVRDGKVRAIGTSNLPASEIVEAQWAADRHGLQRFRTEQPTYSILNRGIEREVLPACQRYGMGVLVWSPLAMGLLTGRYRKGEPVRNAQRMRWVPGHMTDERKLDAVEELIPLTKEAGLSLTHLAMAFAIAHPGVTSAIIGPRTLEQLEDLLAGAAVTLDDEVLDRIDRIVPPGTDIGPIDVSYVPPALEQAALRRRSADERAAA</sequence>
<evidence type="ECO:0000313" key="3">
    <source>
        <dbReference type="EMBL" id="WAL68607.1"/>
    </source>
</evidence>
<dbReference type="Proteomes" id="UP001163203">
    <property type="component" value="Chromosome"/>
</dbReference>
<protein>
    <submittedName>
        <fullName evidence="3">Aldo/keto reductase</fullName>
    </submittedName>
</protein>
<evidence type="ECO:0000313" key="4">
    <source>
        <dbReference type="Proteomes" id="UP001163203"/>
    </source>
</evidence>
<proteinExistence type="predicted"/>
<organism evidence="3 4">
    <name type="scientific">Amycolatopsis cynarae</name>
    <dbReference type="NCBI Taxonomy" id="2995223"/>
    <lineage>
        <taxon>Bacteria</taxon>
        <taxon>Bacillati</taxon>
        <taxon>Actinomycetota</taxon>
        <taxon>Actinomycetes</taxon>
        <taxon>Pseudonocardiales</taxon>
        <taxon>Pseudonocardiaceae</taxon>
        <taxon>Amycolatopsis</taxon>
    </lineage>
</organism>
<dbReference type="InterPro" id="IPR036812">
    <property type="entry name" value="NAD(P)_OxRdtase_dom_sf"/>
</dbReference>
<dbReference type="InterPro" id="IPR050523">
    <property type="entry name" value="AKR_Detox_Biosynth"/>
</dbReference>
<feature type="domain" description="NADP-dependent oxidoreductase" evidence="2">
    <location>
        <begin position="17"/>
        <end position="309"/>
    </location>
</feature>
<keyword evidence="4" id="KW-1185">Reference proteome</keyword>
<gene>
    <name evidence="3" type="ORF">ORV05_12790</name>
</gene>
<reference evidence="3" key="1">
    <citation type="submission" date="2022-11" db="EMBL/GenBank/DDBJ databases">
        <authorList>
            <person name="Mo P."/>
        </authorList>
    </citation>
    <scope>NUCLEOTIDE SEQUENCE</scope>
    <source>
        <strain evidence="3">HUAS 11-8</strain>
    </source>
</reference>
<dbReference type="InterPro" id="IPR020471">
    <property type="entry name" value="AKR"/>
</dbReference>
<evidence type="ECO:0000259" key="2">
    <source>
        <dbReference type="Pfam" id="PF00248"/>
    </source>
</evidence>
<dbReference type="EMBL" id="CP113836">
    <property type="protein sequence ID" value="WAL68607.1"/>
    <property type="molecule type" value="Genomic_DNA"/>
</dbReference>
<dbReference type="Gene3D" id="3.20.20.100">
    <property type="entry name" value="NADP-dependent oxidoreductase domain"/>
    <property type="match status" value="1"/>
</dbReference>
<dbReference type="Pfam" id="PF00248">
    <property type="entry name" value="Aldo_ket_red"/>
    <property type="match status" value="1"/>
</dbReference>
<evidence type="ECO:0000256" key="1">
    <source>
        <dbReference type="ARBA" id="ARBA00023002"/>
    </source>
</evidence>
<dbReference type="PANTHER" id="PTHR43364:SF4">
    <property type="entry name" value="NAD(P)-LINKED OXIDOREDUCTASE SUPERFAMILY PROTEIN"/>
    <property type="match status" value="1"/>
</dbReference>
<dbReference type="InterPro" id="IPR023210">
    <property type="entry name" value="NADP_OxRdtase_dom"/>
</dbReference>
<dbReference type="RefSeq" id="WP_268758700.1">
    <property type="nucleotide sequence ID" value="NZ_CP113836.1"/>
</dbReference>
<dbReference type="SUPFAM" id="SSF51430">
    <property type="entry name" value="NAD(P)-linked oxidoreductase"/>
    <property type="match status" value="1"/>
</dbReference>
<accession>A0ABY7B9G5</accession>
<keyword evidence="1" id="KW-0560">Oxidoreductase</keyword>
<dbReference type="PANTHER" id="PTHR43364">
    <property type="entry name" value="NADH-SPECIFIC METHYLGLYOXAL REDUCTASE-RELATED"/>
    <property type="match status" value="1"/>
</dbReference>
<name>A0ABY7B9G5_9PSEU</name>